<feature type="transmembrane region" description="Helical" evidence="4">
    <location>
        <begin position="110"/>
        <end position="133"/>
    </location>
</feature>
<sequence length="417" mass="43526">MDEKNVTASAEFRDGWKTLTGAMIGLAVGVHALPFGTSGLFLGPLTSTFGWTRAEVSLGSTMLFLCIGVIAPFMGLVIDRFGAKRVILPGLSSLCLFFLAMSRISSSLPLYYALFIAVGVLAAGSATPTYTRIINTRFAAARGRALGISLIGTGLSSATIPPVLATIISSYGWRAGYVTLAIIVALATPFILLLLGSSERAMDESESLPGSAIHEALADRMLWGMGVVFFLVALAVGGFSSHFIAMLTDQGVSAVTGARLMGAGGFFLIFGRLLTGFLIDRFFAPRVAAIVMLVSAAGFLLIAQGGATFAVAGLLAAGLAFGAEIDLVSYLVARYFGLRSYGRVYGVLYAFVVAGTALSPTAYGLCFDLTGSYVAVLEGAAGMLVIASIGFSVLRAFPERFQASSPRTRIVPRGYGA</sequence>
<evidence type="ECO:0000256" key="2">
    <source>
        <dbReference type="ARBA" id="ARBA00022989"/>
    </source>
</evidence>
<evidence type="ECO:0000313" key="6">
    <source>
        <dbReference type="EMBL" id="MDX8487970.1"/>
    </source>
</evidence>
<comment type="caution">
    <text evidence="6">The sequence shown here is derived from an EMBL/GenBank/DDBJ whole genome shotgun (WGS) entry which is preliminary data.</text>
</comment>
<organism evidence="6 7">
    <name type="scientific">Mesorhizobium humile</name>
    <dbReference type="NCBI Taxonomy" id="3072313"/>
    <lineage>
        <taxon>Bacteria</taxon>
        <taxon>Pseudomonadati</taxon>
        <taxon>Pseudomonadota</taxon>
        <taxon>Alphaproteobacteria</taxon>
        <taxon>Hyphomicrobiales</taxon>
        <taxon>Phyllobacteriaceae</taxon>
        <taxon>Mesorhizobium</taxon>
    </lineage>
</organism>
<dbReference type="Pfam" id="PF07690">
    <property type="entry name" value="MFS_1"/>
    <property type="match status" value="1"/>
</dbReference>
<feature type="transmembrane region" description="Helical" evidence="4">
    <location>
        <begin position="251"/>
        <end position="271"/>
    </location>
</feature>
<feature type="transmembrane region" description="Helical" evidence="4">
    <location>
        <begin position="309"/>
        <end position="332"/>
    </location>
</feature>
<evidence type="ECO:0000313" key="7">
    <source>
        <dbReference type="Proteomes" id="UP001280156"/>
    </source>
</evidence>
<dbReference type="RefSeq" id="WP_320293551.1">
    <property type="nucleotide sequence ID" value="NZ_JAVIIU010000001.1"/>
</dbReference>
<reference evidence="6 7" key="1">
    <citation type="submission" date="2023-08" db="EMBL/GenBank/DDBJ databases">
        <title>Implementing the SeqCode for naming new Mesorhizobium species isolated from Vachellia karroo root nodules.</title>
        <authorList>
            <person name="Van Lill M."/>
        </authorList>
    </citation>
    <scope>NUCLEOTIDE SEQUENCE [LARGE SCALE GENOMIC DNA]</scope>
    <source>
        <strain evidence="6 7">VK2B</strain>
    </source>
</reference>
<dbReference type="InterPro" id="IPR020846">
    <property type="entry name" value="MFS_dom"/>
</dbReference>
<dbReference type="InterPro" id="IPR050327">
    <property type="entry name" value="Proton-linked_MCT"/>
</dbReference>
<evidence type="ECO:0000256" key="3">
    <source>
        <dbReference type="ARBA" id="ARBA00023136"/>
    </source>
</evidence>
<feature type="transmembrane region" description="Helical" evidence="4">
    <location>
        <begin position="62"/>
        <end position="79"/>
    </location>
</feature>
<dbReference type="EMBL" id="JAVIIV010000016">
    <property type="protein sequence ID" value="MDX8487970.1"/>
    <property type="molecule type" value="Genomic_DNA"/>
</dbReference>
<keyword evidence="7" id="KW-1185">Reference proteome</keyword>
<feature type="transmembrane region" description="Helical" evidence="4">
    <location>
        <begin position="21"/>
        <end position="42"/>
    </location>
</feature>
<feature type="transmembrane region" description="Helical" evidence="4">
    <location>
        <begin position="222"/>
        <end position="245"/>
    </location>
</feature>
<dbReference type="InterPro" id="IPR036259">
    <property type="entry name" value="MFS_trans_sf"/>
</dbReference>
<dbReference type="PROSITE" id="PS50850">
    <property type="entry name" value="MFS"/>
    <property type="match status" value="1"/>
</dbReference>
<name>A0ABU4YPF7_9HYPH</name>
<feature type="transmembrane region" description="Helical" evidence="4">
    <location>
        <begin position="344"/>
        <end position="365"/>
    </location>
</feature>
<evidence type="ECO:0000259" key="5">
    <source>
        <dbReference type="PROSITE" id="PS50850"/>
    </source>
</evidence>
<protein>
    <submittedName>
        <fullName evidence="6">MFS transporter</fullName>
    </submittedName>
</protein>
<gene>
    <name evidence="6" type="ORF">RFM52_22585</name>
</gene>
<dbReference type="CDD" id="cd17355">
    <property type="entry name" value="MFS_YcxA_like"/>
    <property type="match status" value="1"/>
</dbReference>
<accession>A0ABU4YPF7</accession>
<feature type="transmembrane region" description="Helical" evidence="4">
    <location>
        <begin position="175"/>
        <end position="195"/>
    </location>
</feature>
<keyword evidence="1 4" id="KW-0812">Transmembrane</keyword>
<dbReference type="InterPro" id="IPR011701">
    <property type="entry name" value="MFS"/>
</dbReference>
<proteinExistence type="predicted"/>
<keyword evidence="2 4" id="KW-1133">Transmembrane helix</keyword>
<feature type="transmembrane region" description="Helical" evidence="4">
    <location>
        <begin position="371"/>
        <end position="397"/>
    </location>
</feature>
<dbReference type="Gene3D" id="1.20.1250.20">
    <property type="entry name" value="MFS general substrate transporter like domains"/>
    <property type="match status" value="1"/>
</dbReference>
<dbReference type="Proteomes" id="UP001280156">
    <property type="component" value="Unassembled WGS sequence"/>
</dbReference>
<evidence type="ECO:0000256" key="1">
    <source>
        <dbReference type="ARBA" id="ARBA00022692"/>
    </source>
</evidence>
<feature type="transmembrane region" description="Helical" evidence="4">
    <location>
        <begin position="283"/>
        <end position="303"/>
    </location>
</feature>
<dbReference type="SUPFAM" id="SSF103473">
    <property type="entry name" value="MFS general substrate transporter"/>
    <property type="match status" value="1"/>
</dbReference>
<feature type="transmembrane region" description="Helical" evidence="4">
    <location>
        <begin position="86"/>
        <end position="104"/>
    </location>
</feature>
<dbReference type="PANTHER" id="PTHR11360:SF290">
    <property type="entry name" value="MONOCARBOXYLATE MFS PERMEASE"/>
    <property type="match status" value="1"/>
</dbReference>
<evidence type="ECO:0000256" key="4">
    <source>
        <dbReference type="SAM" id="Phobius"/>
    </source>
</evidence>
<dbReference type="PANTHER" id="PTHR11360">
    <property type="entry name" value="MONOCARBOXYLATE TRANSPORTER"/>
    <property type="match status" value="1"/>
</dbReference>
<feature type="domain" description="Major facilitator superfamily (MFS) profile" evidence="5">
    <location>
        <begin position="20"/>
        <end position="399"/>
    </location>
</feature>
<feature type="transmembrane region" description="Helical" evidence="4">
    <location>
        <begin position="145"/>
        <end position="169"/>
    </location>
</feature>
<keyword evidence="3 4" id="KW-0472">Membrane</keyword>